<evidence type="ECO:0000256" key="1">
    <source>
        <dbReference type="SAM" id="MobiDB-lite"/>
    </source>
</evidence>
<dbReference type="AlphaFoldDB" id="A0AAD6FSL9"/>
<comment type="caution">
    <text evidence="2">The sequence shown here is derived from an EMBL/GenBank/DDBJ whole genome shotgun (WGS) entry which is preliminary data.</text>
</comment>
<sequence length="69" mass="7249">MPAASGNRIPTSTAVHCRAQPETPESSEPPHLGAPALAPECTGTAPPGGHRRRITSQSTTDTKKNQYDI</sequence>
<name>A0AAD6FSL9_9TELE</name>
<feature type="region of interest" description="Disordered" evidence="1">
    <location>
        <begin position="1"/>
        <end position="69"/>
    </location>
</feature>
<reference evidence="2" key="1">
    <citation type="submission" date="2022-11" db="EMBL/GenBank/DDBJ databases">
        <title>Chromosome-level genome of Pogonophryne albipinna.</title>
        <authorList>
            <person name="Jo E."/>
        </authorList>
    </citation>
    <scope>NUCLEOTIDE SEQUENCE</scope>
    <source>
        <strain evidence="2">SGF0006</strain>
        <tissue evidence="2">Muscle</tissue>
    </source>
</reference>
<evidence type="ECO:0000313" key="2">
    <source>
        <dbReference type="EMBL" id="KAJ4944360.1"/>
    </source>
</evidence>
<gene>
    <name evidence="2" type="ORF">JOQ06_012904</name>
</gene>
<organism evidence="2 3">
    <name type="scientific">Pogonophryne albipinna</name>
    <dbReference type="NCBI Taxonomy" id="1090488"/>
    <lineage>
        <taxon>Eukaryota</taxon>
        <taxon>Metazoa</taxon>
        <taxon>Chordata</taxon>
        <taxon>Craniata</taxon>
        <taxon>Vertebrata</taxon>
        <taxon>Euteleostomi</taxon>
        <taxon>Actinopterygii</taxon>
        <taxon>Neopterygii</taxon>
        <taxon>Teleostei</taxon>
        <taxon>Neoteleostei</taxon>
        <taxon>Acanthomorphata</taxon>
        <taxon>Eupercaria</taxon>
        <taxon>Perciformes</taxon>
        <taxon>Notothenioidei</taxon>
        <taxon>Pogonophryne</taxon>
    </lineage>
</organism>
<protein>
    <submittedName>
        <fullName evidence="2">Uncharacterized protein</fullName>
    </submittedName>
</protein>
<keyword evidence="3" id="KW-1185">Reference proteome</keyword>
<dbReference type="Proteomes" id="UP001219934">
    <property type="component" value="Unassembled WGS sequence"/>
</dbReference>
<evidence type="ECO:0000313" key="3">
    <source>
        <dbReference type="Proteomes" id="UP001219934"/>
    </source>
</evidence>
<dbReference type="EMBL" id="JAPTMU010000004">
    <property type="protein sequence ID" value="KAJ4944360.1"/>
    <property type="molecule type" value="Genomic_DNA"/>
</dbReference>
<proteinExistence type="predicted"/>
<accession>A0AAD6FSL9</accession>